<dbReference type="InterPro" id="IPR052039">
    <property type="entry name" value="Caspase-related_regulators"/>
</dbReference>
<dbReference type="SMART" id="SM00228">
    <property type="entry name" value="PDZ"/>
    <property type="match status" value="1"/>
</dbReference>
<dbReference type="SUPFAM" id="SSF50156">
    <property type="entry name" value="PDZ domain-like"/>
    <property type="match status" value="1"/>
</dbReference>
<dbReference type="PROSITE" id="PS50208">
    <property type="entry name" value="CASPASE_P20"/>
    <property type="match status" value="1"/>
</dbReference>
<dbReference type="GO" id="GO:0004197">
    <property type="term" value="F:cysteine-type endopeptidase activity"/>
    <property type="evidence" value="ECO:0007669"/>
    <property type="project" value="InterPro"/>
</dbReference>
<dbReference type="InterPro" id="IPR001309">
    <property type="entry name" value="Pept_C14_p20"/>
</dbReference>
<dbReference type="EMBL" id="BMZA01000013">
    <property type="protein sequence ID" value="GGZ11961.1"/>
    <property type="molecule type" value="Genomic_DNA"/>
</dbReference>
<sequence>MAEGAVRARDRYPLPRWQRAAGVIAALLFIICGLVQPAQAQAAGAKVALVIANARYQSYRPLANPASDARLMQQTFQSLGFTVTLVENADRATMVRALKDFGVRARGADMATVYYAGHGIEVKNVNYLIPVDAQLKDETDAELEAVPLETVLSYIKSARTLRLIILDACRENPFAATMQTASGSTRSLGMSRGLMPIEPGGQSLVLYAAKAGSLAADGDTGNSPFARALSARLAEPGVEIGMTLRRVRDDVMRQTHNRQEPFTYGSLSSDAIYLKQSVAPVSAAALASPVAPVSSSAVPPAAMTFSPPPAPTVTRMVGTAQRAGLSLRLTDDGAGLLVTGVSSRGPAYGQVFEGDVITAINFQKTRGDVDAAQQLDGALAAGRAQLLVRRGPSTATVVLRSN</sequence>
<dbReference type="Pfam" id="PF00656">
    <property type="entry name" value="Peptidase_C14"/>
    <property type="match status" value="1"/>
</dbReference>
<dbReference type="Gene3D" id="2.30.42.10">
    <property type="match status" value="1"/>
</dbReference>
<dbReference type="Gene3D" id="3.40.50.1460">
    <property type="match status" value="1"/>
</dbReference>
<dbReference type="RefSeq" id="WP_189621978.1">
    <property type="nucleotide sequence ID" value="NZ_BMZA01000013.1"/>
</dbReference>
<reference evidence="2" key="1">
    <citation type="journal article" date="2014" name="Int. J. Syst. Evol. Microbiol.">
        <title>Complete genome sequence of Corynebacterium casei LMG S-19264T (=DSM 44701T), isolated from a smear-ripened cheese.</title>
        <authorList>
            <consortium name="US DOE Joint Genome Institute (JGI-PGF)"/>
            <person name="Walter F."/>
            <person name="Albersmeier A."/>
            <person name="Kalinowski J."/>
            <person name="Ruckert C."/>
        </authorList>
    </citation>
    <scope>NUCLEOTIDE SEQUENCE</scope>
    <source>
        <strain evidence="2">KCTC 32255</strain>
    </source>
</reference>
<dbReference type="SUPFAM" id="SSF52129">
    <property type="entry name" value="Caspase-like"/>
    <property type="match status" value="1"/>
</dbReference>
<dbReference type="InterPro" id="IPR029030">
    <property type="entry name" value="Caspase-like_dom_sf"/>
</dbReference>
<dbReference type="GO" id="GO:0006508">
    <property type="term" value="P:proteolysis"/>
    <property type="evidence" value="ECO:0007669"/>
    <property type="project" value="InterPro"/>
</dbReference>
<comment type="caution">
    <text evidence="2">The sequence shown here is derived from an EMBL/GenBank/DDBJ whole genome shotgun (WGS) entry which is preliminary data.</text>
</comment>
<name>A0A918PJX2_9SPHN</name>
<dbReference type="Proteomes" id="UP000648075">
    <property type="component" value="Unassembled WGS sequence"/>
</dbReference>
<evidence type="ECO:0000259" key="1">
    <source>
        <dbReference type="PROSITE" id="PS50208"/>
    </source>
</evidence>
<protein>
    <recommendedName>
        <fullName evidence="1">Caspase family p20 domain-containing protein</fullName>
    </recommendedName>
</protein>
<dbReference type="InterPro" id="IPR011600">
    <property type="entry name" value="Pept_C14_caspase"/>
</dbReference>
<dbReference type="AlphaFoldDB" id="A0A918PJX2"/>
<evidence type="ECO:0000313" key="2">
    <source>
        <dbReference type="EMBL" id="GGZ11961.1"/>
    </source>
</evidence>
<keyword evidence="3" id="KW-1185">Reference proteome</keyword>
<feature type="domain" description="Caspase family p20" evidence="1">
    <location>
        <begin position="46"/>
        <end position="121"/>
    </location>
</feature>
<evidence type="ECO:0000313" key="3">
    <source>
        <dbReference type="Proteomes" id="UP000648075"/>
    </source>
</evidence>
<dbReference type="PANTHER" id="PTHR22576:SF37">
    <property type="entry name" value="MUCOSA-ASSOCIATED LYMPHOID TISSUE LYMPHOMA TRANSLOCATION PROTEIN 1"/>
    <property type="match status" value="1"/>
</dbReference>
<gene>
    <name evidence="2" type="ORF">GCM10011614_28710</name>
</gene>
<dbReference type="InterPro" id="IPR036034">
    <property type="entry name" value="PDZ_sf"/>
</dbReference>
<reference evidence="2" key="2">
    <citation type="submission" date="2020-09" db="EMBL/GenBank/DDBJ databases">
        <authorList>
            <person name="Sun Q."/>
            <person name="Kim S."/>
        </authorList>
    </citation>
    <scope>NUCLEOTIDE SEQUENCE</scope>
    <source>
        <strain evidence="2">KCTC 32255</strain>
    </source>
</reference>
<proteinExistence type="predicted"/>
<accession>A0A918PJX2</accession>
<dbReference type="PANTHER" id="PTHR22576">
    <property type="entry name" value="MUCOSA ASSOCIATED LYMPHOID TISSUE LYMPHOMA TRANSLOCATION PROTEIN 1/PARACASPASE"/>
    <property type="match status" value="1"/>
</dbReference>
<organism evidence="2 3">
    <name type="scientific">Novosphingobium colocasiae</name>
    <dbReference type="NCBI Taxonomy" id="1256513"/>
    <lineage>
        <taxon>Bacteria</taxon>
        <taxon>Pseudomonadati</taxon>
        <taxon>Pseudomonadota</taxon>
        <taxon>Alphaproteobacteria</taxon>
        <taxon>Sphingomonadales</taxon>
        <taxon>Sphingomonadaceae</taxon>
        <taxon>Novosphingobium</taxon>
    </lineage>
</organism>
<dbReference type="InterPro" id="IPR001478">
    <property type="entry name" value="PDZ"/>
</dbReference>